<dbReference type="PANTHER" id="PTHR27003">
    <property type="entry name" value="OS07G0166700 PROTEIN"/>
    <property type="match status" value="1"/>
</dbReference>
<sequence length="340" mass="39073">MSSFLREFEHLKIPLQTIKDATNNFGEDKFIAEGGYGKVYRGEFLGSEGVMITGAAKRWSTSNEDGDPEFQREIMLLSDNKHENLISLLGFCYENNERILVYKYAPNKSLDFHLQDPNFTWIQRLKICLGAARGLEYLHNPRGAQRVLHFDIKSANILLDENWNAKIADFGLSKYGPATRNRSYLITQAKGTQGYADPVFLQTMIYTKESDVYSFGVVLFEVLCSRFCFDPKFNDRRRSLPILAKTSTKEEIRDNYVSFDLRQQMEEDSFDKFVTVAHQCLGKQQKQRPSMDLIVKEIETALKFQVCSTTLLFITCPISTIATKNQITLKQQLMQSNPKN</sequence>
<dbReference type="SUPFAM" id="SSF56112">
    <property type="entry name" value="Protein kinase-like (PK-like)"/>
    <property type="match status" value="1"/>
</dbReference>
<dbReference type="InterPro" id="IPR000719">
    <property type="entry name" value="Prot_kinase_dom"/>
</dbReference>
<gene>
    <name evidence="7" type="ORF">LSALG_LOCUS30084</name>
</gene>
<organism evidence="7 8">
    <name type="scientific">Lactuca saligna</name>
    <name type="common">Willowleaf lettuce</name>
    <dbReference type="NCBI Taxonomy" id="75948"/>
    <lineage>
        <taxon>Eukaryota</taxon>
        <taxon>Viridiplantae</taxon>
        <taxon>Streptophyta</taxon>
        <taxon>Embryophyta</taxon>
        <taxon>Tracheophyta</taxon>
        <taxon>Spermatophyta</taxon>
        <taxon>Magnoliopsida</taxon>
        <taxon>eudicotyledons</taxon>
        <taxon>Gunneridae</taxon>
        <taxon>Pentapetalae</taxon>
        <taxon>asterids</taxon>
        <taxon>campanulids</taxon>
        <taxon>Asterales</taxon>
        <taxon>Asteraceae</taxon>
        <taxon>Cichorioideae</taxon>
        <taxon>Cichorieae</taxon>
        <taxon>Lactucinae</taxon>
        <taxon>Lactuca</taxon>
    </lineage>
</organism>
<dbReference type="Pfam" id="PF00069">
    <property type="entry name" value="Pkinase"/>
    <property type="match status" value="1"/>
</dbReference>
<evidence type="ECO:0000256" key="5">
    <source>
        <dbReference type="ARBA" id="ARBA00022840"/>
    </source>
</evidence>
<protein>
    <recommendedName>
        <fullName evidence="6">Protein kinase domain-containing protein</fullName>
    </recommendedName>
</protein>
<evidence type="ECO:0000256" key="2">
    <source>
        <dbReference type="ARBA" id="ARBA00022679"/>
    </source>
</evidence>
<name>A0AA35ZF00_LACSI</name>
<dbReference type="PANTHER" id="PTHR27003:SF359">
    <property type="entry name" value="SERINE_THREONINE-PROTEIN KINASE UNC-51-RELATED"/>
    <property type="match status" value="1"/>
</dbReference>
<proteinExistence type="predicted"/>
<feature type="domain" description="Protein kinase" evidence="6">
    <location>
        <begin position="25"/>
        <end position="302"/>
    </location>
</feature>
<dbReference type="PIRSF" id="PIRSF000654">
    <property type="entry name" value="Integrin-linked_kinase"/>
    <property type="match status" value="1"/>
</dbReference>
<dbReference type="SMART" id="SM00220">
    <property type="entry name" value="S_TKc"/>
    <property type="match status" value="1"/>
</dbReference>
<dbReference type="GO" id="GO:0005524">
    <property type="term" value="F:ATP binding"/>
    <property type="evidence" value="ECO:0007669"/>
    <property type="project" value="UniProtKB-KW"/>
</dbReference>
<evidence type="ECO:0000256" key="4">
    <source>
        <dbReference type="ARBA" id="ARBA00022777"/>
    </source>
</evidence>
<reference evidence="7" key="1">
    <citation type="submission" date="2023-04" db="EMBL/GenBank/DDBJ databases">
        <authorList>
            <person name="Vijverberg K."/>
            <person name="Xiong W."/>
            <person name="Schranz E."/>
        </authorList>
    </citation>
    <scope>NUCLEOTIDE SEQUENCE</scope>
</reference>
<dbReference type="InterPro" id="IPR045272">
    <property type="entry name" value="ANXUR1/2-like"/>
</dbReference>
<dbReference type="PROSITE" id="PS00108">
    <property type="entry name" value="PROTEIN_KINASE_ST"/>
    <property type="match status" value="1"/>
</dbReference>
<dbReference type="GO" id="GO:0004674">
    <property type="term" value="F:protein serine/threonine kinase activity"/>
    <property type="evidence" value="ECO:0007669"/>
    <property type="project" value="UniProtKB-KW"/>
</dbReference>
<dbReference type="GO" id="GO:0009506">
    <property type="term" value="C:plasmodesma"/>
    <property type="evidence" value="ECO:0007669"/>
    <property type="project" value="TreeGrafter"/>
</dbReference>
<keyword evidence="4" id="KW-0418">Kinase</keyword>
<keyword evidence="3" id="KW-0547">Nucleotide-binding</keyword>
<dbReference type="InterPro" id="IPR008271">
    <property type="entry name" value="Ser/Thr_kinase_AS"/>
</dbReference>
<keyword evidence="1" id="KW-0723">Serine/threonine-protein kinase</keyword>
<evidence type="ECO:0000256" key="3">
    <source>
        <dbReference type="ARBA" id="ARBA00022741"/>
    </source>
</evidence>
<dbReference type="PROSITE" id="PS50011">
    <property type="entry name" value="PROTEIN_KINASE_DOM"/>
    <property type="match status" value="1"/>
</dbReference>
<dbReference type="AlphaFoldDB" id="A0AA35ZF00"/>
<dbReference type="EMBL" id="OX465082">
    <property type="protein sequence ID" value="CAI9290914.1"/>
    <property type="molecule type" value="Genomic_DNA"/>
</dbReference>
<accession>A0AA35ZF00</accession>
<keyword evidence="8" id="KW-1185">Reference proteome</keyword>
<evidence type="ECO:0000256" key="1">
    <source>
        <dbReference type="ARBA" id="ARBA00022527"/>
    </source>
</evidence>
<dbReference type="GO" id="GO:0005886">
    <property type="term" value="C:plasma membrane"/>
    <property type="evidence" value="ECO:0007669"/>
    <property type="project" value="TreeGrafter"/>
</dbReference>
<evidence type="ECO:0000259" key="6">
    <source>
        <dbReference type="PROSITE" id="PS50011"/>
    </source>
</evidence>
<dbReference type="Gene3D" id="1.10.510.10">
    <property type="entry name" value="Transferase(Phosphotransferase) domain 1"/>
    <property type="match status" value="1"/>
</dbReference>
<evidence type="ECO:0000313" key="7">
    <source>
        <dbReference type="EMBL" id="CAI9290914.1"/>
    </source>
</evidence>
<keyword evidence="2" id="KW-0808">Transferase</keyword>
<evidence type="ECO:0000313" key="8">
    <source>
        <dbReference type="Proteomes" id="UP001177003"/>
    </source>
</evidence>
<keyword evidence="5" id="KW-0067">ATP-binding</keyword>
<dbReference type="Proteomes" id="UP001177003">
    <property type="component" value="Chromosome 6"/>
</dbReference>
<dbReference type="InterPro" id="IPR011009">
    <property type="entry name" value="Kinase-like_dom_sf"/>
</dbReference>
<dbReference type="Gene3D" id="3.30.200.20">
    <property type="entry name" value="Phosphorylase Kinase, domain 1"/>
    <property type="match status" value="1"/>
</dbReference>
<dbReference type="FunFam" id="3.30.200.20:FF:000039">
    <property type="entry name" value="receptor-like protein kinase FERONIA"/>
    <property type="match status" value="1"/>
</dbReference>
<dbReference type="GO" id="GO:0004714">
    <property type="term" value="F:transmembrane receptor protein tyrosine kinase activity"/>
    <property type="evidence" value="ECO:0007669"/>
    <property type="project" value="InterPro"/>
</dbReference>